<dbReference type="AlphaFoldDB" id="A0A0B7B3G7"/>
<sequence>VTTDKIQEKRDRGRQMDKIQDGLKSLFSNSVDLLYQRQKDVERHDPLRQPAHHLID</sequence>
<organism evidence="1">
    <name type="scientific">Arion vulgaris</name>
    <dbReference type="NCBI Taxonomy" id="1028688"/>
    <lineage>
        <taxon>Eukaryota</taxon>
        <taxon>Metazoa</taxon>
        <taxon>Spiralia</taxon>
        <taxon>Lophotrochozoa</taxon>
        <taxon>Mollusca</taxon>
        <taxon>Gastropoda</taxon>
        <taxon>Heterobranchia</taxon>
        <taxon>Euthyneura</taxon>
        <taxon>Panpulmonata</taxon>
        <taxon>Eupulmonata</taxon>
        <taxon>Stylommatophora</taxon>
        <taxon>Helicina</taxon>
        <taxon>Arionoidea</taxon>
        <taxon>Arionidae</taxon>
        <taxon>Arion</taxon>
    </lineage>
</organism>
<protein>
    <submittedName>
        <fullName evidence="1">Uncharacterized protein</fullName>
    </submittedName>
</protein>
<name>A0A0B7B3G7_9EUPU</name>
<dbReference type="EMBL" id="HACG01040708">
    <property type="protein sequence ID" value="CEK87573.1"/>
    <property type="molecule type" value="Transcribed_RNA"/>
</dbReference>
<gene>
    <name evidence="1" type="primary">ORF160172</name>
</gene>
<proteinExistence type="predicted"/>
<feature type="non-terminal residue" evidence="1">
    <location>
        <position position="1"/>
    </location>
</feature>
<evidence type="ECO:0000313" key="1">
    <source>
        <dbReference type="EMBL" id="CEK87573.1"/>
    </source>
</evidence>
<reference evidence="1" key="1">
    <citation type="submission" date="2014-12" db="EMBL/GenBank/DDBJ databases">
        <title>Insight into the proteome of Arion vulgaris.</title>
        <authorList>
            <person name="Aradska J."/>
            <person name="Bulat T."/>
            <person name="Smidak R."/>
            <person name="Sarate P."/>
            <person name="Gangsoo J."/>
            <person name="Sialana F."/>
            <person name="Bilban M."/>
            <person name="Lubec G."/>
        </authorList>
    </citation>
    <scope>NUCLEOTIDE SEQUENCE</scope>
    <source>
        <tissue evidence="1">Skin</tissue>
    </source>
</reference>
<accession>A0A0B7B3G7</accession>